<organism evidence="2 3">
    <name type="scientific">Reticulomyxa filosa</name>
    <dbReference type="NCBI Taxonomy" id="46433"/>
    <lineage>
        <taxon>Eukaryota</taxon>
        <taxon>Sar</taxon>
        <taxon>Rhizaria</taxon>
        <taxon>Retaria</taxon>
        <taxon>Foraminifera</taxon>
        <taxon>Monothalamids</taxon>
        <taxon>Reticulomyxidae</taxon>
        <taxon>Reticulomyxa</taxon>
    </lineage>
</organism>
<dbReference type="Pfam" id="PF13768">
    <property type="entry name" value="VWA_3"/>
    <property type="match status" value="1"/>
</dbReference>
<evidence type="ECO:0000313" key="3">
    <source>
        <dbReference type="Proteomes" id="UP000023152"/>
    </source>
</evidence>
<dbReference type="InterPro" id="IPR002035">
    <property type="entry name" value="VWF_A"/>
</dbReference>
<dbReference type="EMBL" id="ASPP01006841">
    <property type="protein sequence ID" value="ETO28130.1"/>
    <property type="molecule type" value="Genomic_DNA"/>
</dbReference>
<accession>X6NPB8</accession>
<name>X6NPB8_RETFI</name>
<dbReference type="PANTHER" id="PTHR46503:SF1">
    <property type="entry name" value="INTER-ALPHA-TRYPSIN INHIBITOR HEAVY CHAIN-LIKE PROTEIN"/>
    <property type="match status" value="1"/>
</dbReference>
<proteinExistence type="predicted"/>
<evidence type="ECO:0000259" key="1">
    <source>
        <dbReference type="Pfam" id="PF13768"/>
    </source>
</evidence>
<feature type="domain" description="VWFA" evidence="1">
    <location>
        <begin position="215"/>
        <end position="308"/>
    </location>
</feature>
<keyword evidence="3" id="KW-1185">Reference proteome</keyword>
<dbReference type="PANTHER" id="PTHR46503">
    <property type="entry name" value="INTER-ALPHA-TRYPSIN INHIBITOR HEAVY CHAIN-LIKE PROTEIN"/>
    <property type="match status" value="1"/>
</dbReference>
<dbReference type="SUPFAM" id="SSF53300">
    <property type="entry name" value="vWA-like"/>
    <property type="match status" value="1"/>
</dbReference>
<dbReference type="InterPro" id="IPR036465">
    <property type="entry name" value="vWFA_dom_sf"/>
</dbReference>
<protein>
    <recommendedName>
        <fullName evidence="1">VWFA domain-containing protein</fullName>
    </recommendedName>
</protein>
<comment type="caution">
    <text evidence="2">The sequence shown here is derived from an EMBL/GenBank/DDBJ whole genome shotgun (WGS) entry which is preliminary data.</text>
</comment>
<dbReference type="AlphaFoldDB" id="X6NPB8"/>
<feature type="non-terminal residue" evidence="2">
    <location>
        <position position="1"/>
    </location>
</feature>
<dbReference type="Gene3D" id="3.40.50.410">
    <property type="entry name" value="von Willebrand factor, type A domain"/>
    <property type="match status" value="1"/>
</dbReference>
<dbReference type="Proteomes" id="UP000023152">
    <property type="component" value="Unassembled WGS sequence"/>
</dbReference>
<evidence type="ECO:0000313" key="2">
    <source>
        <dbReference type="EMBL" id="ETO28130.1"/>
    </source>
</evidence>
<gene>
    <name evidence="2" type="ORF">RFI_09002</name>
</gene>
<sequence length="316" mass="36398">ENRKKAAKTQDIVPEAANQYEQYIPDLFRLPFGGVNAGDTIQLKCQYLQTLEYFKKGYGLLVPLYFPEGTMVENANWEERVKVRCKINALSTETKIHVFSHEVSQKQLDDGSIYLETTKCKSVQKKEEQMNHPMYSSEDFFLLTKNCSYLFLYTYIYILLKKKNGRDFELTYNVKNDSVTVNAIRKDETDSENQNSNSMCVFITPPASLSSTFGRALDRLRTSDKFAVCAFDHRQFYFQQTLVTATEDRIKAAKSWIEQHGPERGGTVMDAPIRTALDVLDSCDLLPFIVLITDGASERKQICQEIEKRESRELDF</sequence>
<reference evidence="2 3" key="1">
    <citation type="journal article" date="2013" name="Curr. Biol.">
        <title>The Genome of the Foraminiferan Reticulomyxa filosa.</title>
        <authorList>
            <person name="Glockner G."/>
            <person name="Hulsmann N."/>
            <person name="Schleicher M."/>
            <person name="Noegel A.A."/>
            <person name="Eichinger L."/>
            <person name="Gallinger C."/>
            <person name="Pawlowski J."/>
            <person name="Sierra R."/>
            <person name="Euteneuer U."/>
            <person name="Pillet L."/>
            <person name="Moustafa A."/>
            <person name="Platzer M."/>
            <person name="Groth M."/>
            <person name="Szafranski K."/>
            <person name="Schliwa M."/>
        </authorList>
    </citation>
    <scope>NUCLEOTIDE SEQUENCE [LARGE SCALE GENOMIC DNA]</scope>
</reference>